<dbReference type="EMBL" id="SJSA01000002">
    <property type="protein sequence ID" value="TGG36611.1"/>
    <property type="molecule type" value="Genomic_DNA"/>
</dbReference>
<dbReference type="Proteomes" id="UP000297635">
    <property type="component" value="Unassembled WGS sequence"/>
</dbReference>
<sequence>MKKIYGAKERQDGLYSIGRNKWEVFFGFWKDNEEDENGFNLRKKYTKKPTNEEIISDIFDALNKMCDDKILSGHTFKGMPVWLSKENQSNYETARNIARDTNGESLPETFKFGGDFDLYLYDFKTFEDIDDFYMGCYRFIKQCLAECWAYKAEALALFPVANISLPEL</sequence>
<dbReference type="EMBL" id="SJSA01000004">
    <property type="protein sequence ID" value="TGG34938.1"/>
    <property type="molecule type" value="Genomic_DNA"/>
</dbReference>
<proteinExistence type="predicted"/>
<evidence type="ECO:0000313" key="2">
    <source>
        <dbReference type="EMBL" id="TGG36611.1"/>
    </source>
</evidence>
<dbReference type="AlphaFoldDB" id="A0A4Z0V0U8"/>
<evidence type="ECO:0000313" key="1">
    <source>
        <dbReference type="EMBL" id="TGG34938.1"/>
    </source>
</evidence>
<keyword evidence="3" id="KW-1185">Reference proteome</keyword>
<dbReference type="GeneID" id="82151262"/>
<reference evidence="1 3" key="1">
    <citation type="submission" date="2019-02" db="EMBL/GenBank/DDBJ databases">
        <title>Isolation and identification of novel species under the genus Muribaculum.</title>
        <authorList>
            <person name="Miyake S."/>
            <person name="Ding Y."/>
            <person name="Low A."/>
            <person name="Soh M."/>
            <person name="Seedorf H."/>
        </authorList>
    </citation>
    <scope>NUCLEOTIDE SEQUENCE [LARGE SCALE GENOMIC DNA]</scope>
    <source>
        <strain evidence="1 3">TLL-A3</strain>
        <plasmid evidence="1">pTAA-3-2</plasmid>
    </source>
</reference>
<dbReference type="RefSeq" id="WP_135472330.1">
    <property type="nucleotide sequence ID" value="NZ_SJSA01000002.1"/>
</dbReference>
<keyword evidence="1" id="KW-0614">Plasmid</keyword>
<name>A0A4Z0V0U8_9BACT</name>
<protein>
    <submittedName>
        <fullName evidence="1">Uncharacterized protein</fullName>
    </submittedName>
</protein>
<gene>
    <name evidence="2" type="ORF">EZ315_12285</name>
    <name evidence="1" type="ORF">EZ315_15885</name>
</gene>
<geneLocation type="plasmid" evidence="1">
    <name>pTAA-3-2</name>
</geneLocation>
<comment type="caution">
    <text evidence="1">The sequence shown here is derived from an EMBL/GenBank/DDBJ whole genome shotgun (WGS) entry which is preliminary data.</text>
</comment>
<accession>A0A4Z0V0U8</accession>
<organism evidence="1 3">
    <name type="scientific">Duncaniella freteri</name>
    <dbReference type="NCBI Taxonomy" id="2530391"/>
    <lineage>
        <taxon>Bacteria</taxon>
        <taxon>Pseudomonadati</taxon>
        <taxon>Bacteroidota</taxon>
        <taxon>Bacteroidia</taxon>
        <taxon>Bacteroidales</taxon>
        <taxon>Muribaculaceae</taxon>
        <taxon>Duncaniella</taxon>
    </lineage>
</organism>
<evidence type="ECO:0000313" key="3">
    <source>
        <dbReference type="Proteomes" id="UP000297635"/>
    </source>
</evidence>